<comment type="caution">
    <text evidence="1">The sequence shown here is derived from an EMBL/GenBank/DDBJ whole genome shotgun (WGS) entry which is preliminary data.</text>
</comment>
<reference evidence="1 2" key="1">
    <citation type="journal article" date="2017" name="G3 (Bethesda)">
        <title>First Draft Genome Sequence of the Pathogenic Fungus Lomentospora prolificans (Formerly Scedosporium prolificans).</title>
        <authorList>
            <person name="Luo R."/>
            <person name="Zimin A."/>
            <person name="Workman R."/>
            <person name="Fan Y."/>
            <person name="Pertea G."/>
            <person name="Grossman N."/>
            <person name="Wear M.P."/>
            <person name="Jia B."/>
            <person name="Miller H."/>
            <person name="Casadevall A."/>
            <person name="Timp W."/>
            <person name="Zhang S.X."/>
            <person name="Salzberg S.L."/>
        </authorList>
    </citation>
    <scope>NUCLEOTIDE SEQUENCE [LARGE SCALE GENOMIC DNA]</scope>
    <source>
        <strain evidence="1 2">JHH-5317</strain>
    </source>
</reference>
<dbReference type="OrthoDB" id="5335351at2759"/>
<evidence type="ECO:0000313" key="2">
    <source>
        <dbReference type="Proteomes" id="UP000233524"/>
    </source>
</evidence>
<evidence type="ECO:0000313" key="1">
    <source>
        <dbReference type="EMBL" id="PKS09849.1"/>
    </source>
</evidence>
<gene>
    <name evidence="1" type="ORF">jhhlp_004472</name>
</gene>
<dbReference type="VEuPathDB" id="FungiDB:jhhlp_004472"/>
<dbReference type="AlphaFoldDB" id="A0A2N3NBP1"/>
<name>A0A2N3NBP1_9PEZI</name>
<proteinExistence type="predicted"/>
<dbReference type="InParanoid" id="A0A2N3NBP1"/>
<dbReference type="Proteomes" id="UP000233524">
    <property type="component" value="Unassembled WGS sequence"/>
</dbReference>
<organism evidence="1 2">
    <name type="scientific">Lomentospora prolificans</name>
    <dbReference type="NCBI Taxonomy" id="41688"/>
    <lineage>
        <taxon>Eukaryota</taxon>
        <taxon>Fungi</taxon>
        <taxon>Dikarya</taxon>
        <taxon>Ascomycota</taxon>
        <taxon>Pezizomycotina</taxon>
        <taxon>Sordariomycetes</taxon>
        <taxon>Hypocreomycetidae</taxon>
        <taxon>Microascales</taxon>
        <taxon>Microascaceae</taxon>
        <taxon>Lomentospora</taxon>
    </lineage>
</organism>
<dbReference type="STRING" id="41688.A0A2N3NBP1"/>
<sequence>MPHMLKALDSNASTLNGTVQEDNASAMFSHQNTAGHTGNRRHNSQAEVVVTPEPRADQVVDTSQTTPSTPGLLPPFDWDDFQSRYEKALAEADECERAILNEFEYLSKVARILTMVSNVLPLLTAKLLVFPSVGISFGCPRQRAGFKAAPHSTAICNSVRREHGSKAKAL</sequence>
<keyword evidence="2" id="KW-1185">Reference proteome</keyword>
<accession>A0A2N3NBP1</accession>
<protein>
    <submittedName>
        <fullName evidence="1">Uncharacterized protein</fullName>
    </submittedName>
</protein>
<dbReference type="EMBL" id="NLAX01000010">
    <property type="protein sequence ID" value="PKS09849.1"/>
    <property type="molecule type" value="Genomic_DNA"/>
</dbReference>